<reference evidence="1" key="1">
    <citation type="submission" date="2023-01" db="EMBL/GenBank/DDBJ databases">
        <title>Human gut microbiome strain richness.</title>
        <authorList>
            <person name="Chen-Liaw A."/>
        </authorList>
    </citation>
    <scope>NUCLEOTIDE SEQUENCE</scope>
    <source>
        <strain evidence="1">1001217st2_G6_1001217B_191108</strain>
    </source>
</reference>
<dbReference type="RefSeq" id="WP_272019096.1">
    <property type="nucleotide sequence ID" value="NZ_JAQLKE010000027.1"/>
</dbReference>
<protein>
    <submittedName>
        <fullName evidence="1">Uncharacterized protein</fullName>
    </submittedName>
</protein>
<organism evidence="1 2">
    <name type="scientific">Thomasclavelia ramosa</name>
    <dbReference type="NCBI Taxonomy" id="1547"/>
    <lineage>
        <taxon>Bacteria</taxon>
        <taxon>Bacillati</taxon>
        <taxon>Bacillota</taxon>
        <taxon>Erysipelotrichia</taxon>
        <taxon>Erysipelotrichales</taxon>
        <taxon>Coprobacillaceae</taxon>
        <taxon>Thomasclavelia</taxon>
    </lineage>
</organism>
<comment type="caution">
    <text evidence="1">The sequence shown here is derived from an EMBL/GenBank/DDBJ whole genome shotgun (WGS) entry which is preliminary data.</text>
</comment>
<sequence>MENNVADEVLEKLCKNGVIVYDKLPKDWKIIKGATTNPKGYKWINNGKSRFSKNYKQGLLKVKENAE</sequence>
<gene>
    <name evidence="1" type="ORF">PM738_14100</name>
</gene>
<name>A0AB35IPJ1_9FIRM</name>
<dbReference type="AlphaFoldDB" id="A0AB35IPJ1"/>
<evidence type="ECO:0000313" key="1">
    <source>
        <dbReference type="EMBL" id="MDB7084938.1"/>
    </source>
</evidence>
<accession>A0AB35IPJ1</accession>
<dbReference type="EMBL" id="JAQLKE010000027">
    <property type="protein sequence ID" value="MDB7084938.1"/>
    <property type="molecule type" value="Genomic_DNA"/>
</dbReference>
<dbReference type="Proteomes" id="UP001211987">
    <property type="component" value="Unassembled WGS sequence"/>
</dbReference>
<proteinExistence type="predicted"/>
<evidence type="ECO:0000313" key="2">
    <source>
        <dbReference type="Proteomes" id="UP001211987"/>
    </source>
</evidence>